<dbReference type="STRING" id="1121022.GCA_000376105_02751"/>
<organism evidence="2 3">
    <name type="scientific">Asticcacaulis benevestitus DSM 16100 = ATCC BAA-896</name>
    <dbReference type="NCBI Taxonomy" id="1121022"/>
    <lineage>
        <taxon>Bacteria</taxon>
        <taxon>Pseudomonadati</taxon>
        <taxon>Pseudomonadota</taxon>
        <taxon>Alphaproteobacteria</taxon>
        <taxon>Caulobacterales</taxon>
        <taxon>Caulobacteraceae</taxon>
        <taxon>Asticcacaulis</taxon>
    </lineage>
</organism>
<dbReference type="OrthoDB" id="9943426at2"/>
<accession>V4PZ60</accession>
<protein>
    <submittedName>
        <fullName evidence="2">Uncharacterized protein</fullName>
    </submittedName>
</protein>
<dbReference type="Proteomes" id="UP000017837">
    <property type="component" value="Unassembled WGS sequence"/>
</dbReference>
<gene>
    <name evidence="2" type="ORF">ABENE_04840</name>
</gene>
<sequence length="125" mass="13976">MPRIIATLFAFLALLTSVPVMAAEPCRVTGFEPSETVRTSDIEMRAKVHLGMTRLEVDSILRDDIDANHVASRDRRDFDSEIYVISDRGKGGLFALSNSTAIFHFTYGERDRLTAMCTLFFNTGP</sequence>
<dbReference type="AlphaFoldDB" id="V4PZ60"/>
<dbReference type="RefSeq" id="WP_018082422.1">
    <property type="nucleotide sequence ID" value="NZ_AQWM01000014.1"/>
</dbReference>
<evidence type="ECO:0000256" key="1">
    <source>
        <dbReference type="SAM" id="SignalP"/>
    </source>
</evidence>
<keyword evidence="3" id="KW-1185">Reference proteome</keyword>
<evidence type="ECO:0000313" key="2">
    <source>
        <dbReference type="EMBL" id="ESQ93646.1"/>
    </source>
</evidence>
<name>V4PZ60_9CAUL</name>
<proteinExistence type="predicted"/>
<evidence type="ECO:0000313" key="3">
    <source>
        <dbReference type="Proteomes" id="UP000017837"/>
    </source>
</evidence>
<feature type="signal peptide" evidence="1">
    <location>
        <begin position="1"/>
        <end position="22"/>
    </location>
</feature>
<dbReference type="EMBL" id="AWGB01000007">
    <property type="protein sequence ID" value="ESQ93646.1"/>
    <property type="molecule type" value="Genomic_DNA"/>
</dbReference>
<reference evidence="2 3" key="1">
    <citation type="journal article" date="2014" name="Nature">
        <title>Sequential evolution of bacterial morphology by co-option of a developmental regulator.</title>
        <authorList>
            <person name="Jiang C."/>
            <person name="Brown P.J."/>
            <person name="Ducret A."/>
            <person name="Brun Y.V."/>
        </authorList>
    </citation>
    <scope>NUCLEOTIDE SEQUENCE [LARGE SCALE GENOMIC DNA]</scope>
    <source>
        <strain evidence="2 3">DSM 16100</strain>
    </source>
</reference>
<dbReference type="PATRIC" id="fig|1121022.4.peg.962"/>
<keyword evidence="1" id="KW-0732">Signal</keyword>
<feature type="chain" id="PRO_5004724406" evidence="1">
    <location>
        <begin position="23"/>
        <end position="125"/>
    </location>
</feature>
<comment type="caution">
    <text evidence="2">The sequence shown here is derived from an EMBL/GenBank/DDBJ whole genome shotgun (WGS) entry which is preliminary data.</text>
</comment>